<comment type="caution">
    <text evidence="3">The sequence shown here is derived from an EMBL/GenBank/DDBJ whole genome shotgun (WGS) entry which is preliminary data.</text>
</comment>
<feature type="transmembrane region" description="Helical" evidence="2">
    <location>
        <begin position="60"/>
        <end position="80"/>
    </location>
</feature>
<evidence type="ECO:0000256" key="1">
    <source>
        <dbReference type="PROSITE-ProRule" id="PRU00339"/>
    </source>
</evidence>
<keyword evidence="4" id="KW-1185">Reference proteome</keyword>
<dbReference type="InterPro" id="IPR011990">
    <property type="entry name" value="TPR-like_helical_dom_sf"/>
</dbReference>
<keyword evidence="2" id="KW-0812">Transmembrane</keyword>
<dbReference type="Proteomes" id="UP000253319">
    <property type="component" value="Unassembled WGS sequence"/>
</dbReference>
<keyword evidence="1" id="KW-0802">TPR repeat</keyword>
<evidence type="ECO:0000313" key="3">
    <source>
        <dbReference type="EMBL" id="RBA27689.1"/>
    </source>
</evidence>
<dbReference type="InterPro" id="IPR019734">
    <property type="entry name" value="TPR_rpt"/>
</dbReference>
<feature type="repeat" description="TPR" evidence="1">
    <location>
        <begin position="106"/>
        <end position="139"/>
    </location>
</feature>
<dbReference type="PROSITE" id="PS50005">
    <property type="entry name" value="TPR"/>
    <property type="match status" value="1"/>
</dbReference>
<name>A0A365NZP2_9FLAO</name>
<reference evidence="3 4" key="1">
    <citation type="submission" date="2018-06" db="EMBL/GenBank/DDBJ databases">
        <title>Flavobacterium tibetense sp. nov., isolated from a wetland YonghuCo on Tibetan Plateau.</title>
        <authorList>
            <person name="Xing P."/>
            <person name="Phurbu D."/>
            <person name="Lu H."/>
        </authorList>
    </citation>
    <scope>NUCLEOTIDE SEQUENCE [LARGE SCALE GENOMIC DNA]</scope>
    <source>
        <strain evidence="3 4">YH5</strain>
    </source>
</reference>
<dbReference type="AlphaFoldDB" id="A0A365NZP2"/>
<gene>
    <name evidence="3" type="ORF">DPN68_10870</name>
</gene>
<evidence type="ECO:0000256" key="2">
    <source>
        <dbReference type="SAM" id="Phobius"/>
    </source>
</evidence>
<dbReference type="EMBL" id="QLST01000014">
    <property type="protein sequence ID" value="RBA27689.1"/>
    <property type="molecule type" value="Genomic_DNA"/>
</dbReference>
<dbReference type="Gene3D" id="1.25.40.10">
    <property type="entry name" value="Tetratricopeptide repeat domain"/>
    <property type="match status" value="1"/>
</dbReference>
<protein>
    <submittedName>
        <fullName evidence="3">Uncharacterized protein</fullName>
    </submittedName>
</protein>
<organism evidence="3 4">
    <name type="scientific">Flavobacterium tibetense</name>
    <dbReference type="NCBI Taxonomy" id="2233533"/>
    <lineage>
        <taxon>Bacteria</taxon>
        <taxon>Pseudomonadati</taxon>
        <taxon>Bacteroidota</taxon>
        <taxon>Flavobacteriia</taxon>
        <taxon>Flavobacteriales</taxon>
        <taxon>Flavobacteriaceae</taxon>
        <taxon>Flavobacterium</taxon>
    </lineage>
</organism>
<accession>A0A365NZP2</accession>
<sequence>MGYSGFGLQKWIFTQKARKPFSRKRGADVDNSKFNNRFSFLSGVYSKEEAINKISIRKRYNLVLAFLLVIFLFGFAFFFIKGFKKYEVTNKNSKNEIIISTQAESFLILKELGNQYFENKDFANAVIEFELAFAIKPDNEIKLKLLTCYENLCETDLSYCDKYNDLLNEN</sequence>
<keyword evidence="2" id="KW-0472">Membrane</keyword>
<keyword evidence="2" id="KW-1133">Transmembrane helix</keyword>
<dbReference type="SUPFAM" id="SSF48452">
    <property type="entry name" value="TPR-like"/>
    <property type="match status" value="1"/>
</dbReference>
<proteinExistence type="predicted"/>
<evidence type="ECO:0000313" key="4">
    <source>
        <dbReference type="Proteomes" id="UP000253319"/>
    </source>
</evidence>